<dbReference type="CDD" id="cd15482">
    <property type="entry name" value="Sialidase_non-viral"/>
    <property type="match status" value="1"/>
</dbReference>
<evidence type="ECO:0000313" key="1">
    <source>
        <dbReference type="EMBL" id="SVC08385.1"/>
    </source>
</evidence>
<dbReference type="InterPro" id="IPR002860">
    <property type="entry name" value="BNR_rpt"/>
</dbReference>
<gene>
    <name evidence="1" type="ORF">METZ01_LOCUS261239</name>
</gene>
<name>A0A382J9Y5_9ZZZZ</name>
<dbReference type="InterPro" id="IPR036278">
    <property type="entry name" value="Sialidase_sf"/>
</dbReference>
<dbReference type="EMBL" id="UINC01072616">
    <property type="protein sequence ID" value="SVC08385.1"/>
    <property type="molecule type" value="Genomic_DNA"/>
</dbReference>
<organism evidence="1">
    <name type="scientific">marine metagenome</name>
    <dbReference type="NCBI Taxonomy" id="408172"/>
    <lineage>
        <taxon>unclassified sequences</taxon>
        <taxon>metagenomes</taxon>
        <taxon>ecological metagenomes</taxon>
    </lineage>
</organism>
<proteinExistence type="predicted"/>
<dbReference type="SUPFAM" id="SSF50939">
    <property type="entry name" value="Sialidases"/>
    <property type="match status" value="1"/>
</dbReference>
<evidence type="ECO:0008006" key="2">
    <source>
        <dbReference type="Google" id="ProtNLM"/>
    </source>
</evidence>
<sequence length="313" mass="34543">VKSQLSTNLGLPLIDLADAPPRPGAHRHAIVDQVEGYYLGQPDTLLLEDGRTILVAYPNGHGGPDTILKRSTDAGLSWSDRLPVPASFVGAHNAPTIHRLIDSDGKRRIFLNTSFPAMRSSLSEDDGKTWTDLELMWRKNKWRRGFKGHAPMKSVIPIDCGGYLGMYHDHFEDDAGQQVVIPFTTVTTDGGLTWSDPIRTGVHTSQPGAQPCEPCLLRNPADGRIVALLRENSGDHQSLMMYSDDDGQSWSEMTEVQPPLTGSRHIARFSPDGRIVVTMRDTATDSSTHGDFVGWVGTWDDLIHAKPGQYRLR</sequence>
<feature type="non-terminal residue" evidence="1">
    <location>
        <position position="1"/>
    </location>
</feature>
<dbReference type="AlphaFoldDB" id="A0A382J9Y5"/>
<protein>
    <recommendedName>
        <fullName evidence="2">Sialidase domain-containing protein</fullName>
    </recommendedName>
</protein>
<dbReference type="Gene3D" id="2.120.10.10">
    <property type="match status" value="2"/>
</dbReference>
<feature type="non-terminal residue" evidence="1">
    <location>
        <position position="313"/>
    </location>
</feature>
<accession>A0A382J9Y5</accession>
<reference evidence="1" key="1">
    <citation type="submission" date="2018-05" db="EMBL/GenBank/DDBJ databases">
        <authorList>
            <person name="Lanie J.A."/>
            <person name="Ng W.-L."/>
            <person name="Kazmierczak K.M."/>
            <person name="Andrzejewski T.M."/>
            <person name="Davidsen T.M."/>
            <person name="Wayne K.J."/>
            <person name="Tettelin H."/>
            <person name="Glass J.I."/>
            <person name="Rusch D."/>
            <person name="Podicherti R."/>
            <person name="Tsui H.-C.T."/>
            <person name="Winkler M.E."/>
        </authorList>
    </citation>
    <scope>NUCLEOTIDE SEQUENCE</scope>
</reference>
<dbReference type="Pfam" id="PF02012">
    <property type="entry name" value="BNR"/>
    <property type="match status" value="1"/>
</dbReference>